<keyword evidence="5" id="KW-1133">Transmembrane helix</keyword>
<sequence>MTGYRSAVPRTASGERRPGPTDGTAGGWSSETTRNRKLERAQARNFDWSDQDPEQDQEEQQAELSELEKEKRADHDDLAAELARSRPDPASSETDTARQLDQIRHAFRHHAADIQPPPQAAALRADQGSGHQDEAPGGRSRGSPGATGRQQYMPWLLIAGIAVGTVATVLGAIVVVRRVRGAPGKVVTQQWIPHHALRMSTGSADIQPGGGRAGDQAAGAPIRIKAKGLLERRCSNSSLTIQLQQTEEDGEPIVVTSPATHSEAAEYLASAGNRLSRRELRQTEENVAALQAEFWDIPLNFPDKCDVVGASTKNRYKTVLPNEHTRVTLPGVNEDPLSSYINANWIRGYDNEERAYIATQGPLAHTLEDFWLMVLSRRAPAVVMITKLRENGRIKCAGYLPETRQKATFGKIEVTVKRILPRNGYTLRHVTVKRGKEQLQLQHFWFTAWPDHRTPDDSQQLLQMAAEVESARRDSEGNPTTAEQYIFIHRALRDFEASLPALEGSARSTN</sequence>
<reference evidence="7 8" key="1">
    <citation type="submission" date="2019-07" db="EMBL/GenBank/DDBJ databases">
        <title>Draft genome assembly of a fouling barnacle, Amphibalanus amphitrite (Darwin, 1854): The first reference genome for Thecostraca.</title>
        <authorList>
            <person name="Kim W."/>
        </authorList>
    </citation>
    <scope>NUCLEOTIDE SEQUENCE [LARGE SCALE GENOMIC DNA]</scope>
    <source>
        <strain evidence="7">SNU_AA5</strain>
        <tissue evidence="7">Soma without cirri and trophi</tissue>
    </source>
</reference>
<dbReference type="PROSITE" id="PS50055">
    <property type="entry name" value="TYR_PHOSPHATASE_PTP"/>
    <property type="match status" value="1"/>
</dbReference>
<feature type="compositionally biased region" description="Basic and acidic residues" evidence="4">
    <location>
        <begin position="66"/>
        <end position="87"/>
    </location>
</feature>
<keyword evidence="5" id="KW-0472">Membrane</keyword>
<keyword evidence="3" id="KW-0904">Protein phosphatase</keyword>
<dbReference type="AlphaFoldDB" id="A0A6A4WD19"/>
<dbReference type="GO" id="GO:0005886">
    <property type="term" value="C:plasma membrane"/>
    <property type="evidence" value="ECO:0007669"/>
    <property type="project" value="TreeGrafter"/>
</dbReference>
<dbReference type="Gene3D" id="3.90.190.10">
    <property type="entry name" value="Protein tyrosine phosphatase superfamily"/>
    <property type="match status" value="1"/>
</dbReference>
<dbReference type="SMART" id="SM00194">
    <property type="entry name" value="PTPc"/>
    <property type="match status" value="1"/>
</dbReference>
<feature type="region of interest" description="Disordered" evidence="4">
    <location>
        <begin position="111"/>
        <end position="147"/>
    </location>
</feature>
<evidence type="ECO:0000256" key="4">
    <source>
        <dbReference type="SAM" id="MobiDB-lite"/>
    </source>
</evidence>
<dbReference type="PRINTS" id="PR00700">
    <property type="entry name" value="PRTYPHPHTASE"/>
</dbReference>
<keyword evidence="5" id="KW-0812">Transmembrane</keyword>
<evidence type="ECO:0000256" key="5">
    <source>
        <dbReference type="SAM" id="Phobius"/>
    </source>
</evidence>
<dbReference type="PANTHER" id="PTHR46198:SF4">
    <property type="entry name" value="PROTEIN-TYROSINE-PHOSPHATASE"/>
    <property type="match status" value="1"/>
</dbReference>
<dbReference type="Pfam" id="PF00102">
    <property type="entry name" value="Y_phosphatase"/>
    <property type="match status" value="1"/>
</dbReference>
<evidence type="ECO:0000259" key="6">
    <source>
        <dbReference type="PROSITE" id="PS50055"/>
    </source>
</evidence>
<gene>
    <name evidence="7" type="primary">Ptprr</name>
    <name evidence="7" type="ORF">FJT64_026090</name>
</gene>
<dbReference type="GO" id="GO:0005829">
    <property type="term" value="C:cytosol"/>
    <property type="evidence" value="ECO:0007669"/>
    <property type="project" value="TreeGrafter"/>
</dbReference>
<dbReference type="Proteomes" id="UP000440578">
    <property type="component" value="Unassembled WGS sequence"/>
</dbReference>
<dbReference type="GO" id="GO:0030054">
    <property type="term" value="C:cell junction"/>
    <property type="evidence" value="ECO:0007669"/>
    <property type="project" value="TreeGrafter"/>
</dbReference>
<keyword evidence="2" id="KW-0378">Hydrolase</keyword>
<feature type="transmembrane region" description="Helical" evidence="5">
    <location>
        <begin position="152"/>
        <end position="176"/>
    </location>
</feature>
<name>A0A6A4WD19_AMPAM</name>
<dbReference type="GO" id="GO:0007165">
    <property type="term" value="P:signal transduction"/>
    <property type="evidence" value="ECO:0007669"/>
    <property type="project" value="TreeGrafter"/>
</dbReference>
<dbReference type="SUPFAM" id="SSF52799">
    <property type="entry name" value="(Phosphotyrosine protein) phosphatases II"/>
    <property type="match status" value="1"/>
</dbReference>
<keyword evidence="7" id="KW-0675">Receptor</keyword>
<dbReference type="PANTHER" id="PTHR46198">
    <property type="entry name" value="PROTEIN-TYROSINE-PHOSPHATASE"/>
    <property type="match status" value="1"/>
</dbReference>
<dbReference type="EMBL" id="VIIS01001136">
    <property type="protein sequence ID" value="KAF0301674.1"/>
    <property type="molecule type" value="Genomic_DNA"/>
</dbReference>
<evidence type="ECO:0000313" key="8">
    <source>
        <dbReference type="Proteomes" id="UP000440578"/>
    </source>
</evidence>
<dbReference type="EC" id="3.1.3.48" evidence="1"/>
<dbReference type="GO" id="GO:0019901">
    <property type="term" value="F:protein kinase binding"/>
    <property type="evidence" value="ECO:0007669"/>
    <property type="project" value="TreeGrafter"/>
</dbReference>
<evidence type="ECO:0000313" key="7">
    <source>
        <dbReference type="EMBL" id="KAF0301674.1"/>
    </source>
</evidence>
<proteinExistence type="predicted"/>
<feature type="domain" description="Tyrosine-protein phosphatase" evidence="6">
    <location>
        <begin position="313"/>
        <end position="510"/>
    </location>
</feature>
<feature type="region of interest" description="Disordered" evidence="4">
    <location>
        <begin position="1"/>
        <end position="97"/>
    </location>
</feature>
<comment type="caution">
    <text evidence="7">The sequence shown here is derived from an EMBL/GenBank/DDBJ whole genome shotgun (WGS) entry which is preliminary data.</text>
</comment>
<protein>
    <recommendedName>
        <fullName evidence="1">protein-tyrosine-phosphatase</fullName>
        <ecNumber evidence="1">3.1.3.48</ecNumber>
    </recommendedName>
</protein>
<dbReference type="InterPro" id="IPR029021">
    <property type="entry name" value="Prot-tyrosine_phosphatase-like"/>
</dbReference>
<feature type="compositionally biased region" description="Basic and acidic residues" evidence="4">
    <location>
        <begin position="33"/>
        <end position="42"/>
    </location>
</feature>
<dbReference type="InterPro" id="IPR008356">
    <property type="entry name" value="Tyr_Pase_KIM-con"/>
</dbReference>
<evidence type="ECO:0000256" key="3">
    <source>
        <dbReference type="ARBA" id="ARBA00022912"/>
    </source>
</evidence>
<feature type="compositionally biased region" description="Acidic residues" evidence="4">
    <location>
        <begin position="49"/>
        <end position="61"/>
    </location>
</feature>
<evidence type="ECO:0000256" key="2">
    <source>
        <dbReference type="ARBA" id="ARBA00022801"/>
    </source>
</evidence>
<keyword evidence="8" id="KW-1185">Reference proteome</keyword>
<dbReference type="OrthoDB" id="9993594at2759"/>
<organism evidence="7 8">
    <name type="scientific">Amphibalanus amphitrite</name>
    <name type="common">Striped barnacle</name>
    <name type="synonym">Balanus amphitrite</name>
    <dbReference type="NCBI Taxonomy" id="1232801"/>
    <lineage>
        <taxon>Eukaryota</taxon>
        <taxon>Metazoa</taxon>
        <taxon>Ecdysozoa</taxon>
        <taxon>Arthropoda</taxon>
        <taxon>Crustacea</taxon>
        <taxon>Multicrustacea</taxon>
        <taxon>Cirripedia</taxon>
        <taxon>Thoracica</taxon>
        <taxon>Thoracicalcarea</taxon>
        <taxon>Balanomorpha</taxon>
        <taxon>Balanoidea</taxon>
        <taxon>Balanidae</taxon>
        <taxon>Amphibalaninae</taxon>
        <taxon>Amphibalanus</taxon>
    </lineage>
</organism>
<accession>A0A6A4WD19</accession>
<dbReference type="GO" id="GO:0004725">
    <property type="term" value="F:protein tyrosine phosphatase activity"/>
    <property type="evidence" value="ECO:0007669"/>
    <property type="project" value="UniProtKB-EC"/>
</dbReference>
<dbReference type="PRINTS" id="PR01778">
    <property type="entry name" value="KIMPTPASE"/>
</dbReference>
<evidence type="ECO:0000256" key="1">
    <source>
        <dbReference type="ARBA" id="ARBA00013064"/>
    </source>
</evidence>
<dbReference type="InterPro" id="IPR000242">
    <property type="entry name" value="PTP_cat"/>
</dbReference>